<dbReference type="InParanoid" id="L7JWQ1"/>
<dbReference type="OMA" id="YLETRMT"/>
<dbReference type="OrthoDB" id="10386993at2759"/>
<proteinExistence type="predicted"/>
<dbReference type="EMBL" id="JH993935">
    <property type="protein sequence ID" value="ELQ75720.1"/>
    <property type="molecule type" value="Genomic_DNA"/>
</dbReference>
<dbReference type="HOGENOM" id="CLU_1797804_0_0_1"/>
<keyword evidence="1" id="KW-1133">Transmembrane helix</keyword>
<keyword evidence="1" id="KW-0472">Membrane</keyword>
<organism evidence="2 3">
    <name type="scientific">Trachipleistophora hominis</name>
    <name type="common">Microsporidian parasite</name>
    <dbReference type="NCBI Taxonomy" id="72359"/>
    <lineage>
        <taxon>Eukaryota</taxon>
        <taxon>Fungi</taxon>
        <taxon>Fungi incertae sedis</taxon>
        <taxon>Microsporidia</taxon>
        <taxon>Pleistophoridae</taxon>
        <taxon>Trachipleistophora</taxon>
    </lineage>
</organism>
<feature type="transmembrane region" description="Helical" evidence="1">
    <location>
        <begin position="14"/>
        <end position="37"/>
    </location>
</feature>
<dbReference type="VEuPathDB" id="MicrosporidiaDB:THOM_1392"/>
<evidence type="ECO:0000313" key="2">
    <source>
        <dbReference type="EMBL" id="ELQ75720.1"/>
    </source>
</evidence>
<dbReference type="AlphaFoldDB" id="L7JWQ1"/>
<evidence type="ECO:0000313" key="3">
    <source>
        <dbReference type="Proteomes" id="UP000011185"/>
    </source>
</evidence>
<accession>L7JWQ1</accession>
<evidence type="ECO:0000256" key="1">
    <source>
        <dbReference type="SAM" id="Phobius"/>
    </source>
</evidence>
<keyword evidence="3" id="KW-1185">Reference proteome</keyword>
<gene>
    <name evidence="2" type="ORF">THOM_1392</name>
</gene>
<dbReference type="Proteomes" id="UP000011185">
    <property type="component" value="Unassembled WGS sequence"/>
</dbReference>
<sequence>MLFLLLLFKNNKKFLKIAIALLLLVFVYVVCFMVYILKNVVIEIASIDIVDGYIETRVSVCNDTPFDVYLNDLRLQLNVAELSGAIHKNRMFKGTRIAGDSTTRLKFKFHIVQEYEVNAVQGHVLVVLSKFYIKVPLKHEIGTA</sequence>
<protein>
    <submittedName>
        <fullName evidence="2">Uncharacterized protein</fullName>
    </submittedName>
</protein>
<keyword evidence="1" id="KW-0812">Transmembrane</keyword>
<reference evidence="2 3" key="1">
    <citation type="journal article" date="2012" name="PLoS Pathog.">
        <title>The genome of the obligate intracellular parasite Trachipleistophora hominis: new insights into microsporidian genome dynamics and reductive evolution.</title>
        <authorList>
            <person name="Heinz E."/>
            <person name="Williams T.A."/>
            <person name="Nakjang S."/>
            <person name="Noel C.J."/>
            <person name="Swan D.C."/>
            <person name="Goldberg A.V."/>
            <person name="Harris S.R."/>
            <person name="Weinmaier T."/>
            <person name="Markert S."/>
            <person name="Becher D."/>
            <person name="Bernhardt J."/>
            <person name="Dagan T."/>
            <person name="Hacker C."/>
            <person name="Lucocq J.M."/>
            <person name="Schweder T."/>
            <person name="Rattei T."/>
            <person name="Hall N."/>
            <person name="Hirt R.P."/>
            <person name="Embley T.M."/>
        </authorList>
    </citation>
    <scope>NUCLEOTIDE SEQUENCE [LARGE SCALE GENOMIC DNA]</scope>
</reference>
<name>L7JWQ1_TRAHO</name>